<dbReference type="EMBL" id="LR586016">
    <property type="protein sequence ID" value="VIP05276.1"/>
    <property type="molecule type" value="Genomic_DNA"/>
</dbReference>
<organism evidence="1">
    <name type="scientific">Tuwongella immobilis</name>
    <dbReference type="NCBI Taxonomy" id="692036"/>
    <lineage>
        <taxon>Bacteria</taxon>
        <taxon>Pseudomonadati</taxon>
        <taxon>Planctomycetota</taxon>
        <taxon>Planctomycetia</taxon>
        <taxon>Gemmatales</taxon>
        <taxon>Gemmataceae</taxon>
        <taxon>Tuwongella</taxon>
    </lineage>
</organism>
<evidence type="ECO:0000313" key="2">
    <source>
        <dbReference type="Proteomes" id="UP000464378"/>
    </source>
</evidence>
<protein>
    <recommendedName>
        <fullName evidence="3">Knr4/Smi1-like domain-containing protein</fullName>
    </recommendedName>
</protein>
<gene>
    <name evidence="1" type="ORF">GMBLW1_39170</name>
</gene>
<sequence>MSFINLFDIVKPPLSPLNQREWSTVESRSGITFPVEFKKIVDSFGLGEWGEWVILFGPGFFPPVYDIEIAPFEILDGEREFIKDLTSAELRIEFPYSLWPEKGGLFPFGVTVQSDRLYWKTDSDPDKWPIVLQASRDTMTEIYHMSTPEFLSRLISGELSSTILPPAHFLKSSRKFRSFS</sequence>
<reference evidence="1" key="1">
    <citation type="submission" date="2019-04" db="EMBL/GenBank/DDBJ databases">
        <authorList>
            <consortium name="Science for Life Laboratories"/>
        </authorList>
    </citation>
    <scope>NUCLEOTIDE SEQUENCE</scope>
    <source>
        <strain evidence="1">MBLW1</strain>
    </source>
</reference>
<dbReference type="AlphaFoldDB" id="A0A6C2YUU6"/>
<proteinExistence type="predicted"/>
<dbReference type="SUPFAM" id="SSF160631">
    <property type="entry name" value="SMI1/KNR4-like"/>
    <property type="match status" value="1"/>
</dbReference>
<dbReference type="Proteomes" id="UP000464378">
    <property type="component" value="Chromosome"/>
</dbReference>
<dbReference type="InterPro" id="IPR037883">
    <property type="entry name" value="Knr4/Smi1-like_sf"/>
</dbReference>
<dbReference type="EMBL" id="LR593887">
    <property type="protein sequence ID" value="VTS07908.1"/>
    <property type="molecule type" value="Genomic_DNA"/>
</dbReference>
<dbReference type="InParanoid" id="A0A6C2YUU6"/>
<dbReference type="KEGG" id="tim:GMBLW1_39170"/>
<evidence type="ECO:0000313" key="1">
    <source>
        <dbReference type="EMBL" id="VIP05276.1"/>
    </source>
</evidence>
<keyword evidence="2" id="KW-1185">Reference proteome</keyword>
<dbReference type="RefSeq" id="WP_162660372.1">
    <property type="nucleotide sequence ID" value="NZ_LR593887.1"/>
</dbReference>
<accession>A0A6C2YUU6</accession>
<name>A0A6C2YUU6_9BACT</name>
<evidence type="ECO:0008006" key="3">
    <source>
        <dbReference type="Google" id="ProtNLM"/>
    </source>
</evidence>